<feature type="region of interest" description="Disordered" evidence="1">
    <location>
        <begin position="1"/>
        <end position="67"/>
    </location>
</feature>
<comment type="caution">
    <text evidence="2">The sequence shown here is derived from an EMBL/GenBank/DDBJ whole genome shotgun (WGS) entry which is preliminary data.</text>
</comment>
<reference evidence="2 3" key="1">
    <citation type="submission" date="2021-06" db="EMBL/GenBank/DDBJ databases">
        <authorList>
            <person name="Kallberg Y."/>
            <person name="Tangrot J."/>
            <person name="Rosling A."/>
        </authorList>
    </citation>
    <scope>NUCLEOTIDE SEQUENCE [LARGE SCALE GENOMIC DNA]</scope>
    <source>
        <strain evidence="2 3">120-4 pot B 10/14</strain>
    </source>
</reference>
<gene>
    <name evidence="2" type="ORF">GMARGA_LOCUS10705</name>
</gene>
<evidence type="ECO:0000313" key="2">
    <source>
        <dbReference type="EMBL" id="CAG8676212.1"/>
    </source>
</evidence>
<proteinExistence type="predicted"/>
<feature type="compositionally biased region" description="Polar residues" evidence="1">
    <location>
        <begin position="1"/>
        <end position="11"/>
    </location>
</feature>
<feature type="compositionally biased region" description="Basic and acidic residues" evidence="1">
    <location>
        <begin position="17"/>
        <end position="29"/>
    </location>
</feature>
<organism evidence="2 3">
    <name type="scientific">Gigaspora margarita</name>
    <dbReference type="NCBI Taxonomy" id="4874"/>
    <lineage>
        <taxon>Eukaryota</taxon>
        <taxon>Fungi</taxon>
        <taxon>Fungi incertae sedis</taxon>
        <taxon>Mucoromycota</taxon>
        <taxon>Glomeromycotina</taxon>
        <taxon>Glomeromycetes</taxon>
        <taxon>Diversisporales</taxon>
        <taxon>Gigasporaceae</taxon>
        <taxon>Gigaspora</taxon>
    </lineage>
</organism>
<evidence type="ECO:0000313" key="3">
    <source>
        <dbReference type="Proteomes" id="UP000789901"/>
    </source>
</evidence>
<feature type="compositionally biased region" description="Basic and acidic residues" evidence="1">
    <location>
        <begin position="46"/>
        <end position="67"/>
    </location>
</feature>
<evidence type="ECO:0000256" key="1">
    <source>
        <dbReference type="SAM" id="MobiDB-lite"/>
    </source>
</evidence>
<feature type="non-terminal residue" evidence="2">
    <location>
        <position position="1"/>
    </location>
</feature>
<accession>A0ABN7UUU6</accession>
<keyword evidence="3" id="KW-1185">Reference proteome</keyword>
<dbReference type="EMBL" id="CAJVQB010006053">
    <property type="protein sequence ID" value="CAG8676212.1"/>
    <property type="molecule type" value="Genomic_DNA"/>
</dbReference>
<dbReference type="Proteomes" id="UP000789901">
    <property type="component" value="Unassembled WGS sequence"/>
</dbReference>
<name>A0ABN7UUU6_GIGMA</name>
<protein>
    <submittedName>
        <fullName evidence="2">30178_t:CDS:1</fullName>
    </submittedName>
</protein>
<sequence length="67" mass="7591">SRDSNVVSGESGNLPDEIEKISRNKKILDTPELMIQEGQPVNVRDNSTRKDKKPQVSDKDYTNHKPN</sequence>